<evidence type="ECO:0000313" key="3">
    <source>
        <dbReference type="EMBL" id="RZC70553.1"/>
    </source>
</evidence>
<dbReference type="NCBIfam" id="TIGR00756">
    <property type="entry name" value="PPR"/>
    <property type="match status" value="3"/>
</dbReference>
<feature type="repeat" description="PPR" evidence="2">
    <location>
        <begin position="234"/>
        <end position="268"/>
    </location>
</feature>
<dbReference type="PANTHER" id="PTHR47926">
    <property type="entry name" value="PENTATRICOPEPTIDE REPEAT-CONTAINING PROTEIN"/>
    <property type="match status" value="1"/>
</dbReference>
<gene>
    <name evidence="3" type="ORF">C5167_033690</name>
</gene>
<reference evidence="3 4" key="1">
    <citation type="journal article" date="2018" name="Science">
        <title>The opium poppy genome and morphinan production.</title>
        <authorList>
            <person name="Guo L."/>
            <person name="Winzer T."/>
            <person name="Yang X."/>
            <person name="Li Y."/>
            <person name="Ning Z."/>
            <person name="He Z."/>
            <person name="Teodor R."/>
            <person name="Lu Y."/>
            <person name="Bowser T.A."/>
            <person name="Graham I.A."/>
            <person name="Ye K."/>
        </authorList>
    </citation>
    <scope>NUCLEOTIDE SEQUENCE [LARGE SCALE GENOMIC DNA]</scope>
    <source>
        <strain evidence="4">cv. HN1</strain>
        <tissue evidence="3">Leaves</tissue>
    </source>
</reference>
<dbReference type="PANTHER" id="PTHR47926:SF347">
    <property type="entry name" value="PENTATRICOPEPTIDE REPEAT-CONTAINING PROTEIN"/>
    <property type="match status" value="1"/>
</dbReference>
<keyword evidence="1" id="KW-0677">Repeat</keyword>
<evidence type="ECO:0000256" key="2">
    <source>
        <dbReference type="PROSITE-ProRule" id="PRU00708"/>
    </source>
</evidence>
<dbReference type="FunFam" id="1.25.40.10:FF:000184">
    <property type="entry name" value="Pentatricopeptide repeat-containing protein, chloroplastic"/>
    <property type="match status" value="1"/>
</dbReference>
<keyword evidence="4" id="KW-1185">Reference proteome</keyword>
<accession>A0A4Y7KB17</accession>
<dbReference type="Pfam" id="PF13041">
    <property type="entry name" value="PPR_2"/>
    <property type="match status" value="2"/>
</dbReference>
<dbReference type="GO" id="GO:0003723">
    <property type="term" value="F:RNA binding"/>
    <property type="evidence" value="ECO:0007669"/>
    <property type="project" value="InterPro"/>
</dbReference>
<dbReference type="Pfam" id="PF12854">
    <property type="entry name" value="PPR_1"/>
    <property type="match status" value="1"/>
</dbReference>
<dbReference type="InterPro" id="IPR011990">
    <property type="entry name" value="TPR-like_helical_dom_sf"/>
</dbReference>
<evidence type="ECO:0008006" key="5">
    <source>
        <dbReference type="Google" id="ProtNLM"/>
    </source>
</evidence>
<dbReference type="EMBL" id="CM010721">
    <property type="protein sequence ID" value="RZC70553.1"/>
    <property type="molecule type" value="Genomic_DNA"/>
</dbReference>
<dbReference type="PROSITE" id="PS51375">
    <property type="entry name" value="PPR"/>
    <property type="match status" value="2"/>
</dbReference>
<proteinExistence type="predicted"/>
<organism evidence="3 4">
    <name type="scientific">Papaver somniferum</name>
    <name type="common">Opium poppy</name>
    <dbReference type="NCBI Taxonomy" id="3469"/>
    <lineage>
        <taxon>Eukaryota</taxon>
        <taxon>Viridiplantae</taxon>
        <taxon>Streptophyta</taxon>
        <taxon>Embryophyta</taxon>
        <taxon>Tracheophyta</taxon>
        <taxon>Spermatophyta</taxon>
        <taxon>Magnoliopsida</taxon>
        <taxon>Ranunculales</taxon>
        <taxon>Papaveraceae</taxon>
        <taxon>Papaveroideae</taxon>
        <taxon>Papaver</taxon>
    </lineage>
</organism>
<dbReference type="GO" id="GO:0009451">
    <property type="term" value="P:RNA modification"/>
    <property type="evidence" value="ECO:0007669"/>
    <property type="project" value="InterPro"/>
</dbReference>
<dbReference type="InterPro" id="IPR046960">
    <property type="entry name" value="PPR_At4g14850-like_plant"/>
</dbReference>
<dbReference type="Proteomes" id="UP000316621">
    <property type="component" value="Chromosome 7"/>
</dbReference>
<dbReference type="AlphaFoldDB" id="A0A4Y7KB17"/>
<dbReference type="Gene3D" id="1.25.40.10">
    <property type="entry name" value="Tetratricopeptide repeat domain"/>
    <property type="match status" value="3"/>
</dbReference>
<evidence type="ECO:0000256" key="1">
    <source>
        <dbReference type="ARBA" id="ARBA00022737"/>
    </source>
</evidence>
<dbReference type="Gramene" id="RZC70553">
    <property type="protein sequence ID" value="RZC70553"/>
    <property type="gene ID" value="C5167_033690"/>
</dbReference>
<dbReference type="OMA" id="GMWENAE"/>
<dbReference type="InterPro" id="IPR002885">
    <property type="entry name" value="PPR_rpt"/>
</dbReference>
<dbReference type="InterPro" id="IPR046848">
    <property type="entry name" value="E_motif"/>
</dbReference>
<protein>
    <recommendedName>
        <fullName evidence="5">Pentacotripeptide-repeat region of PRORP domain-containing protein</fullName>
    </recommendedName>
</protein>
<dbReference type="FunFam" id="1.25.40.10:FF:000348">
    <property type="entry name" value="Pentatricopeptide repeat-containing protein chloroplastic"/>
    <property type="match status" value="1"/>
</dbReference>
<name>A0A4Y7KB17_PAPSO</name>
<sequence length="437" mass="48671">MIQALSQTPGFEIKALSVYTLQLCSEPNDSYRRPNCFTFPSVLKACVSAFSSVKPIQEIHAQLLKLGTYSDVYVGSTLLDSYSKCNGIEFSQRVFEEMPERNVVSWNSMISAFAKGGDVDSAKRLFVEMPERNLVSWTCLISGYAQNGYFSETLATFENMGKAGVKPNEITLVSVISACANLGALEFGRKIHSFMENNHYNFDLFVASSLVDMYCKCGVVQDALILYNKMHLKNVVTCSSMIVGLALNGRPMEAIAIFEEMRFQCMIPNDITFIGVLCACCHAGLVEKGKFYFSCMTKEYSLVPKLQHYACIVDLLGRTGQLDQAYQFINEMPIKPDAIVWGALLGACQVHKNNKLGIFAAQKILELDPEHSGGLVFLSNAYARVGDWNGLKKVRRIMKTLGMKKVPGKSWIEVSNVVHQFFAGDKSHPENEKIYAN</sequence>
<evidence type="ECO:0000313" key="4">
    <source>
        <dbReference type="Proteomes" id="UP000316621"/>
    </source>
</evidence>
<dbReference type="Pfam" id="PF20430">
    <property type="entry name" value="Eplus_motif"/>
    <property type="match status" value="1"/>
</dbReference>
<dbReference type="InterPro" id="IPR046849">
    <property type="entry name" value="E2_motif"/>
</dbReference>
<dbReference type="Pfam" id="PF20431">
    <property type="entry name" value="E_motif"/>
    <property type="match status" value="1"/>
</dbReference>
<feature type="repeat" description="PPR" evidence="2">
    <location>
        <begin position="102"/>
        <end position="136"/>
    </location>
</feature>